<comment type="similarity">
    <text evidence="1">Belongs to the CAPAB/TerDEXZ family.</text>
</comment>
<dbReference type="Gene3D" id="2.60.60.30">
    <property type="entry name" value="sav2460 like domains"/>
    <property type="match status" value="1"/>
</dbReference>
<dbReference type="Proteomes" id="UP000477722">
    <property type="component" value="Unassembled WGS sequence"/>
</dbReference>
<dbReference type="Pfam" id="PF02342">
    <property type="entry name" value="TerD"/>
    <property type="match status" value="1"/>
</dbReference>
<dbReference type="RefSeq" id="WP_165301207.1">
    <property type="nucleotide sequence ID" value="NZ_JAAKZZ010000321.1"/>
</dbReference>
<comment type="caution">
    <text evidence="3">The sequence shown here is derived from an EMBL/GenBank/DDBJ whole genome shotgun (WGS) entry which is preliminary data.</text>
</comment>
<gene>
    <name evidence="3" type="ORF">G5C65_25130</name>
</gene>
<sequence>MSSLNKGLNKVEVSLKWDPAPFGAPPCDLDLIAATYTTDALHDPDYLVHFDSRSPDGTIILNRDSKTGQGFGADEVMTLELERLAPRYIRVIVGVGIQQTGMRRTFGDVQNTAIRLREGYTELAQDDFAAVADATAARVAEFVRSGTGGWELRLGVRGYDADPQTLPYLMGATEE</sequence>
<reference evidence="3 4" key="1">
    <citation type="submission" date="2020-02" db="EMBL/GenBank/DDBJ databases">
        <title>Whole-genome analyses of novel actinobacteria.</title>
        <authorList>
            <person name="Sahin N."/>
            <person name="Tatar D."/>
        </authorList>
    </citation>
    <scope>NUCLEOTIDE SEQUENCE [LARGE SCALE GENOMIC DNA]</scope>
    <source>
        <strain evidence="3 4">SB3404</strain>
    </source>
</reference>
<proteinExistence type="inferred from homology"/>
<dbReference type="InterPro" id="IPR003325">
    <property type="entry name" value="TerD"/>
</dbReference>
<evidence type="ECO:0000313" key="3">
    <source>
        <dbReference type="EMBL" id="NGO71573.1"/>
    </source>
</evidence>
<organism evidence="3 4">
    <name type="scientific">Streptomyces boncukensis</name>
    <dbReference type="NCBI Taxonomy" id="2711219"/>
    <lineage>
        <taxon>Bacteria</taxon>
        <taxon>Bacillati</taxon>
        <taxon>Actinomycetota</taxon>
        <taxon>Actinomycetes</taxon>
        <taxon>Kitasatosporales</taxon>
        <taxon>Streptomycetaceae</taxon>
        <taxon>Streptomyces</taxon>
    </lineage>
</organism>
<dbReference type="InterPro" id="IPR051324">
    <property type="entry name" value="Stress/Tellurium_Resist"/>
</dbReference>
<feature type="domain" description="TerD" evidence="2">
    <location>
        <begin position="4"/>
        <end position="161"/>
    </location>
</feature>
<protein>
    <submittedName>
        <fullName evidence="3">TerD family protein</fullName>
    </submittedName>
</protein>
<evidence type="ECO:0000256" key="1">
    <source>
        <dbReference type="ARBA" id="ARBA00008775"/>
    </source>
</evidence>
<accession>A0A6G4X2T9</accession>
<dbReference type="EMBL" id="JAAKZZ010000321">
    <property type="protein sequence ID" value="NGO71573.1"/>
    <property type="molecule type" value="Genomic_DNA"/>
</dbReference>
<evidence type="ECO:0000259" key="2">
    <source>
        <dbReference type="Pfam" id="PF02342"/>
    </source>
</evidence>
<name>A0A6G4X2T9_9ACTN</name>
<dbReference type="PANTHER" id="PTHR32097:SF4">
    <property type="entry name" value="GENERAL STRESS PROTEIN 16U"/>
    <property type="match status" value="1"/>
</dbReference>
<dbReference type="PANTHER" id="PTHR32097">
    <property type="entry name" value="CAMP-BINDING PROTEIN 1-RELATED"/>
    <property type="match status" value="1"/>
</dbReference>
<dbReference type="AlphaFoldDB" id="A0A6G4X2T9"/>
<evidence type="ECO:0000313" key="4">
    <source>
        <dbReference type="Proteomes" id="UP000477722"/>
    </source>
</evidence>
<keyword evidence="4" id="KW-1185">Reference proteome</keyword>